<evidence type="ECO:0000313" key="12">
    <source>
        <dbReference type="EMBL" id="SEK84661.1"/>
    </source>
</evidence>
<feature type="binding site" evidence="11">
    <location>
        <position position="85"/>
    </location>
    <ligand>
        <name>[2Fe-2S] cluster</name>
        <dbReference type="ChEBI" id="CHEBI:190135"/>
    </ligand>
</feature>
<keyword evidence="3 11" id="KW-0001">2Fe-2S</keyword>
<proteinExistence type="inferred from homology"/>
<protein>
    <recommendedName>
        <fullName evidence="2">NADH-quinone oxidoreductase subunit E</fullName>
    </recommendedName>
    <alternativeName>
        <fullName evidence="7">NADH dehydrogenase I subunit E</fullName>
    </alternativeName>
    <alternativeName>
        <fullName evidence="8">NDH-1 subunit E</fullName>
    </alternativeName>
</protein>
<evidence type="ECO:0000256" key="11">
    <source>
        <dbReference type="PIRSR" id="PIRSR000216-1"/>
    </source>
</evidence>
<dbReference type="FunFam" id="3.40.30.10:FF:000015">
    <property type="entry name" value="NADH-quinone oxidoreductase subunit E"/>
    <property type="match status" value="1"/>
</dbReference>
<reference evidence="12 13" key="1">
    <citation type="submission" date="2016-10" db="EMBL/GenBank/DDBJ databases">
        <authorList>
            <person name="de Groot N.N."/>
        </authorList>
    </citation>
    <scope>NUCLEOTIDE SEQUENCE [LARGE SCALE GENOMIC DNA]</scope>
    <source>
        <strain evidence="12 13">Nv1</strain>
    </source>
</reference>
<feature type="binding site" evidence="11">
    <location>
        <position position="121"/>
    </location>
    <ligand>
        <name>[2Fe-2S] cluster</name>
        <dbReference type="ChEBI" id="CHEBI:190135"/>
    </ligand>
</feature>
<comment type="cofactor">
    <cofactor evidence="11">
        <name>[2Fe-2S] cluster</name>
        <dbReference type="ChEBI" id="CHEBI:190135"/>
    </cofactor>
    <text evidence="11">Binds 1 [2Fe-2S] cluster.</text>
</comment>
<evidence type="ECO:0000256" key="9">
    <source>
        <dbReference type="ARBA" id="ARBA00034078"/>
    </source>
</evidence>
<evidence type="ECO:0000256" key="4">
    <source>
        <dbReference type="ARBA" id="ARBA00022723"/>
    </source>
</evidence>
<dbReference type="GO" id="GO:0046872">
    <property type="term" value="F:metal ion binding"/>
    <property type="evidence" value="ECO:0007669"/>
    <property type="project" value="UniProtKB-KW"/>
</dbReference>
<dbReference type="GO" id="GO:0051537">
    <property type="term" value="F:2 iron, 2 sulfur cluster binding"/>
    <property type="evidence" value="ECO:0007669"/>
    <property type="project" value="UniProtKB-KW"/>
</dbReference>
<evidence type="ECO:0000256" key="7">
    <source>
        <dbReference type="ARBA" id="ARBA00031580"/>
    </source>
</evidence>
<dbReference type="STRING" id="1233.SAMN05216387_103185"/>
<dbReference type="Pfam" id="PF01257">
    <property type="entry name" value="2Fe-2S_thioredx"/>
    <property type="match status" value="1"/>
</dbReference>
<keyword evidence="13" id="KW-1185">Reference proteome</keyword>
<dbReference type="AlphaFoldDB" id="A0A1H7KCR0"/>
<evidence type="ECO:0000256" key="3">
    <source>
        <dbReference type="ARBA" id="ARBA00022714"/>
    </source>
</evidence>
<keyword evidence="6 11" id="KW-0411">Iron-sulfur</keyword>
<dbReference type="EMBL" id="FOBH01000003">
    <property type="protein sequence ID" value="SEK84661.1"/>
    <property type="molecule type" value="Genomic_DNA"/>
</dbReference>
<dbReference type="InterPro" id="IPR042128">
    <property type="entry name" value="NuoE_dom"/>
</dbReference>
<dbReference type="PANTHER" id="PTHR10371:SF3">
    <property type="entry name" value="NADH DEHYDROGENASE [UBIQUINONE] FLAVOPROTEIN 2, MITOCHONDRIAL"/>
    <property type="match status" value="1"/>
</dbReference>
<dbReference type="CDD" id="cd03064">
    <property type="entry name" value="TRX_Fd_NuoE"/>
    <property type="match status" value="1"/>
</dbReference>
<keyword evidence="5 11" id="KW-0408">Iron</keyword>
<dbReference type="GO" id="GO:0003954">
    <property type="term" value="F:NADH dehydrogenase activity"/>
    <property type="evidence" value="ECO:0007669"/>
    <property type="project" value="TreeGrafter"/>
</dbReference>
<comment type="cofactor">
    <cofactor evidence="9">
        <name>[2Fe-2S] cluster</name>
        <dbReference type="ChEBI" id="CHEBI:190135"/>
    </cofactor>
</comment>
<name>A0A1H7KCR0_9PROT</name>
<dbReference type="Gene3D" id="1.10.10.1590">
    <property type="entry name" value="NADH-quinone oxidoreductase subunit E"/>
    <property type="match status" value="1"/>
</dbReference>
<dbReference type="InterPro" id="IPR002023">
    <property type="entry name" value="NuoE-like"/>
</dbReference>
<comment type="similarity">
    <text evidence="1">Belongs to the complex I 24 kDa subunit family.</text>
</comment>
<feature type="binding site" evidence="11">
    <location>
        <position position="125"/>
    </location>
    <ligand>
        <name>[2Fe-2S] cluster</name>
        <dbReference type="ChEBI" id="CHEBI:190135"/>
    </ligand>
</feature>
<dbReference type="RefSeq" id="WP_090828044.1">
    <property type="nucleotide sequence ID" value="NZ_FOBH01000003.1"/>
</dbReference>
<dbReference type="OrthoDB" id="9807941at2"/>
<dbReference type="Gene3D" id="3.40.30.10">
    <property type="entry name" value="Glutaredoxin"/>
    <property type="match status" value="1"/>
</dbReference>
<feature type="binding site" evidence="11">
    <location>
        <position position="80"/>
    </location>
    <ligand>
        <name>[2Fe-2S] cluster</name>
        <dbReference type="ChEBI" id="CHEBI:190135"/>
    </ligand>
</feature>
<sequence length="168" mass="18774">MLSAQERREIEAHARHYPNNRAACIEALKVVQQHRGWVSDEGIADVAEALQITPAELESVATFYNMIFRKPVGKHVILLCDSVSCWIMGYERLRQHLTNRLGIGLGQTTADGRFTLLPNVCLGACDHAPVMMVDDAHYQDLDPARLDEILASYQQEEKKSTDGNTADP</sequence>
<dbReference type="PROSITE" id="PS01099">
    <property type="entry name" value="COMPLEX1_24K"/>
    <property type="match status" value="1"/>
</dbReference>
<dbReference type="FunFam" id="1.10.10.1590:FF:000001">
    <property type="entry name" value="NADH-quinone oxidoreductase subunit E"/>
    <property type="match status" value="1"/>
</dbReference>
<evidence type="ECO:0000256" key="8">
    <source>
        <dbReference type="ARBA" id="ARBA00032788"/>
    </source>
</evidence>
<dbReference type="InterPro" id="IPR036249">
    <property type="entry name" value="Thioredoxin-like_sf"/>
</dbReference>
<evidence type="ECO:0000256" key="6">
    <source>
        <dbReference type="ARBA" id="ARBA00023014"/>
    </source>
</evidence>
<accession>A0A1H7KCR0</accession>
<evidence type="ECO:0000256" key="1">
    <source>
        <dbReference type="ARBA" id="ARBA00010643"/>
    </source>
</evidence>
<dbReference type="PIRSF" id="PIRSF000216">
    <property type="entry name" value="NADH_DH_24kDa"/>
    <property type="match status" value="1"/>
</dbReference>
<dbReference type="NCBIfam" id="NF005722">
    <property type="entry name" value="PRK07539.1-2"/>
    <property type="match status" value="1"/>
</dbReference>
<keyword evidence="4 11" id="KW-0479">Metal-binding</keyword>
<comment type="catalytic activity">
    <reaction evidence="10">
        <text>a quinone + NADH + 5 H(+)(in) = a quinol + NAD(+) + 4 H(+)(out)</text>
        <dbReference type="Rhea" id="RHEA:57888"/>
        <dbReference type="ChEBI" id="CHEBI:15378"/>
        <dbReference type="ChEBI" id="CHEBI:24646"/>
        <dbReference type="ChEBI" id="CHEBI:57540"/>
        <dbReference type="ChEBI" id="CHEBI:57945"/>
        <dbReference type="ChEBI" id="CHEBI:132124"/>
    </reaction>
</comment>
<evidence type="ECO:0000256" key="5">
    <source>
        <dbReference type="ARBA" id="ARBA00023004"/>
    </source>
</evidence>
<organism evidence="12 13">
    <name type="scientific">Nitrosovibrio tenuis</name>
    <dbReference type="NCBI Taxonomy" id="1233"/>
    <lineage>
        <taxon>Bacteria</taxon>
        <taxon>Pseudomonadati</taxon>
        <taxon>Pseudomonadota</taxon>
        <taxon>Betaproteobacteria</taxon>
        <taxon>Nitrosomonadales</taxon>
        <taxon>Nitrosomonadaceae</taxon>
        <taxon>Nitrosovibrio</taxon>
    </lineage>
</organism>
<dbReference type="SUPFAM" id="SSF52833">
    <property type="entry name" value="Thioredoxin-like"/>
    <property type="match status" value="1"/>
</dbReference>
<dbReference type="InterPro" id="IPR041921">
    <property type="entry name" value="NuoE_N"/>
</dbReference>
<dbReference type="PANTHER" id="PTHR10371">
    <property type="entry name" value="NADH DEHYDROGENASE UBIQUINONE FLAVOPROTEIN 2, MITOCHONDRIAL"/>
    <property type="match status" value="1"/>
</dbReference>
<gene>
    <name evidence="12" type="ORF">SAMN05216387_103185</name>
</gene>
<dbReference type="Proteomes" id="UP000198620">
    <property type="component" value="Unassembled WGS sequence"/>
</dbReference>
<evidence type="ECO:0000256" key="10">
    <source>
        <dbReference type="ARBA" id="ARBA00047712"/>
    </source>
</evidence>
<dbReference type="NCBIfam" id="TIGR01958">
    <property type="entry name" value="nuoE_fam"/>
    <property type="match status" value="1"/>
</dbReference>
<evidence type="ECO:0000313" key="13">
    <source>
        <dbReference type="Proteomes" id="UP000198620"/>
    </source>
</evidence>
<evidence type="ECO:0000256" key="2">
    <source>
        <dbReference type="ARBA" id="ARBA00019898"/>
    </source>
</evidence>